<proteinExistence type="inferred from homology"/>
<dbReference type="Gene3D" id="2.10.109.10">
    <property type="entry name" value="Umud Fragment, subunit A"/>
    <property type="match status" value="1"/>
</dbReference>
<dbReference type="NCBIfam" id="TIGR02227">
    <property type="entry name" value="sigpep_I_bact"/>
    <property type="match status" value="1"/>
</dbReference>
<dbReference type="SUPFAM" id="SSF51306">
    <property type="entry name" value="LexA/Signal peptidase"/>
    <property type="match status" value="1"/>
</dbReference>
<feature type="compositionally biased region" description="Low complexity" evidence="4">
    <location>
        <begin position="1"/>
        <end position="12"/>
    </location>
</feature>
<dbReference type="Proteomes" id="UP000009877">
    <property type="component" value="Unassembled WGS sequence"/>
</dbReference>
<evidence type="ECO:0000256" key="2">
    <source>
        <dbReference type="ARBA" id="ARBA00009370"/>
    </source>
</evidence>
<dbReference type="CDD" id="cd06530">
    <property type="entry name" value="S26_SPase_I"/>
    <property type="match status" value="1"/>
</dbReference>
<dbReference type="STRING" id="71999.KPaMU14_04660"/>
<evidence type="ECO:0000256" key="3">
    <source>
        <dbReference type="RuleBase" id="RU362042"/>
    </source>
</evidence>
<evidence type="ECO:0000256" key="4">
    <source>
        <dbReference type="SAM" id="MobiDB-lite"/>
    </source>
</evidence>
<dbReference type="GO" id="GO:0009003">
    <property type="term" value="F:signal peptidase activity"/>
    <property type="evidence" value="ECO:0007669"/>
    <property type="project" value="UniProtKB-EC"/>
</dbReference>
<evidence type="ECO:0000313" key="7">
    <source>
        <dbReference type="Proteomes" id="UP000009877"/>
    </source>
</evidence>
<comment type="similarity">
    <text evidence="2 3">Belongs to the peptidase S26 family.</text>
</comment>
<feature type="region of interest" description="Disordered" evidence="4">
    <location>
        <begin position="1"/>
        <end position="67"/>
    </location>
</feature>
<keyword evidence="3" id="KW-0645">Protease</keyword>
<organism evidence="6 7">
    <name type="scientific">Kocuria palustris PEL</name>
    <dbReference type="NCBI Taxonomy" id="1236550"/>
    <lineage>
        <taxon>Bacteria</taxon>
        <taxon>Bacillati</taxon>
        <taxon>Actinomycetota</taxon>
        <taxon>Actinomycetes</taxon>
        <taxon>Micrococcales</taxon>
        <taxon>Micrococcaceae</taxon>
        <taxon>Kocuria</taxon>
    </lineage>
</organism>
<feature type="domain" description="Peptidase S26" evidence="5">
    <location>
        <begin position="71"/>
        <end position="259"/>
    </location>
</feature>
<dbReference type="Pfam" id="PF10502">
    <property type="entry name" value="Peptidase_S26"/>
    <property type="match status" value="1"/>
</dbReference>
<name>M2XTP8_9MICC</name>
<dbReference type="PANTHER" id="PTHR43390:SF1">
    <property type="entry name" value="CHLOROPLAST PROCESSING PEPTIDASE"/>
    <property type="match status" value="1"/>
</dbReference>
<reference evidence="6 7" key="1">
    <citation type="journal article" date="2014" name="Genome Announc.">
        <title>Draft Genome Sequence of Kocuria palustris PEL.</title>
        <authorList>
            <person name="Sharma G."/>
            <person name="Khatri I."/>
            <person name="Subramanian S."/>
        </authorList>
    </citation>
    <scope>NUCLEOTIDE SEQUENCE [LARGE SCALE GENOMIC DNA]</scope>
    <source>
        <strain evidence="6 7">PEL</strain>
    </source>
</reference>
<feature type="compositionally biased region" description="Basic residues" evidence="4">
    <location>
        <begin position="41"/>
        <end position="50"/>
    </location>
</feature>
<gene>
    <name evidence="6" type="ORF">C884_00667</name>
</gene>
<dbReference type="RefSeq" id="WP_006215090.1">
    <property type="nucleotide sequence ID" value="NZ_ANHZ02000017.1"/>
</dbReference>
<sequence length="289" mass="31636">MTGSPSSHSSPPEQEKAEVSAPAQWEGLRDAPAVRSDGVPMRRRRTGRRVRGADASQPERSRGMQSARDVATVVMAGLLMTFVSQHVLVSGYLVTDEAMEPTLRPGDRVFANVLDLTVSGADRGEVIVFRRLDGDPASPVDRREANPVQQTLSFFGLSPDRSLDHDVKRVVGVGGDRVSCCDAQGRIMVNEVPIDEAEAYLHPGEIASDIEFDVIVPDDQYFVLGDYRSVSHDSRDVLNTDQAFVSHDRVEGTAFVVGWPLDRMGPLPDGTWVYDESRAAALGPQPPWR</sequence>
<evidence type="ECO:0000259" key="5">
    <source>
        <dbReference type="Pfam" id="PF10502"/>
    </source>
</evidence>
<dbReference type="InterPro" id="IPR036286">
    <property type="entry name" value="LexA/Signal_pep-like_sf"/>
</dbReference>
<dbReference type="GO" id="GO:0005886">
    <property type="term" value="C:plasma membrane"/>
    <property type="evidence" value="ECO:0007669"/>
    <property type="project" value="UniProtKB-SubCell"/>
</dbReference>
<comment type="catalytic activity">
    <reaction evidence="3">
        <text>Cleavage of hydrophobic, N-terminal signal or leader sequences from secreted and periplasmic proteins.</text>
        <dbReference type="EC" id="3.4.21.89"/>
    </reaction>
</comment>
<dbReference type="AlphaFoldDB" id="M2XTP8"/>
<comment type="caution">
    <text evidence="6">The sequence shown here is derived from an EMBL/GenBank/DDBJ whole genome shotgun (WGS) entry which is preliminary data.</text>
</comment>
<dbReference type="GO" id="GO:0006465">
    <property type="term" value="P:signal peptide processing"/>
    <property type="evidence" value="ECO:0007669"/>
    <property type="project" value="InterPro"/>
</dbReference>
<comment type="subcellular location">
    <subcellularLocation>
        <location evidence="1">Cell membrane</location>
        <topology evidence="1">Single-pass type II membrane protein</topology>
    </subcellularLocation>
    <subcellularLocation>
        <location evidence="3">Membrane</location>
        <topology evidence="3">Single-pass type II membrane protein</topology>
    </subcellularLocation>
</comment>
<keyword evidence="3" id="KW-0378">Hydrolase</keyword>
<evidence type="ECO:0000313" key="6">
    <source>
        <dbReference type="EMBL" id="EME36188.1"/>
    </source>
</evidence>
<accession>M2XTP8</accession>
<dbReference type="EMBL" id="ANHZ02000017">
    <property type="protein sequence ID" value="EME36188.1"/>
    <property type="molecule type" value="Genomic_DNA"/>
</dbReference>
<dbReference type="EC" id="3.4.21.89" evidence="3"/>
<dbReference type="GO" id="GO:0004252">
    <property type="term" value="F:serine-type endopeptidase activity"/>
    <property type="evidence" value="ECO:0007669"/>
    <property type="project" value="InterPro"/>
</dbReference>
<dbReference type="InterPro" id="IPR019533">
    <property type="entry name" value="Peptidase_S26"/>
</dbReference>
<dbReference type="InterPro" id="IPR000223">
    <property type="entry name" value="Pept_S26A_signal_pept_1"/>
</dbReference>
<dbReference type="PANTHER" id="PTHR43390">
    <property type="entry name" value="SIGNAL PEPTIDASE I"/>
    <property type="match status" value="1"/>
</dbReference>
<keyword evidence="7" id="KW-1185">Reference proteome</keyword>
<protein>
    <recommendedName>
        <fullName evidence="3">Signal peptidase I</fullName>
        <ecNumber evidence="3">3.4.21.89</ecNumber>
    </recommendedName>
</protein>
<evidence type="ECO:0000256" key="1">
    <source>
        <dbReference type="ARBA" id="ARBA00004401"/>
    </source>
</evidence>
<dbReference type="PRINTS" id="PR00727">
    <property type="entry name" value="LEADERPTASE"/>
</dbReference>